<accession>A0A7Y9FHT7</accession>
<name>A0A7Y9FHT7_9CELL</name>
<sequence length="156" mass="16469">MNVRRTGIDLDTSLGYALKEAASALRSAMEDALRPLGLGVTQYACLELLDQRPGLSASDLARGVFVTRQTMNVLLQALERDGMVARDADAALGRSLPARLTTRGRAALQDATTAVRAVEVRMLTGLTEAEQTHALQVLTGMASALRAPAPPDPDGA</sequence>
<dbReference type="Proteomes" id="UP000618382">
    <property type="component" value="Unassembled WGS sequence"/>
</dbReference>
<evidence type="ECO:0000313" key="5">
    <source>
        <dbReference type="EMBL" id="GIG33372.1"/>
    </source>
</evidence>
<evidence type="ECO:0000313" key="8">
    <source>
        <dbReference type="Proteomes" id="UP000618382"/>
    </source>
</evidence>
<dbReference type="PANTHER" id="PTHR42756:SF1">
    <property type="entry name" value="TRANSCRIPTIONAL REPRESSOR OF EMRAB OPERON"/>
    <property type="match status" value="1"/>
</dbReference>
<dbReference type="PANTHER" id="PTHR42756">
    <property type="entry name" value="TRANSCRIPTIONAL REGULATOR, MARR"/>
    <property type="match status" value="1"/>
</dbReference>
<organism evidence="6 7">
    <name type="scientific">Cellulomonas oligotrophica</name>
    <dbReference type="NCBI Taxonomy" id="931536"/>
    <lineage>
        <taxon>Bacteria</taxon>
        <taxon>Bacillati</taxon>
        <taxon>Actinomycetota</taxon>
        <taxon>Actinomycetes</taxon>
        <taxon>Micrococcales</taxon>
        <taxon>Cellulomonadaceae</taxon>
        <taxon>Cellulomonas</taxon>
    </lineage>
</organism>
<evidence type="ECO:0000313" key="7">
    <source>
        <dbReference type="Proteomes" id="UP000577956"/>
    </source>
</evidence>
<evidence type="ECO:0000313" key="6">
    <source>
        <dbReference type="EMBL" id="NYD87494.1"/>
    </source>
</evidence>
<dbReference type="SUPFAM" id="SSF46785">
    <property type="entry name" value="Winged helix' DNA-binding domain"/>
    <property type="match status" value="1"/>
</dbReference>
<keyword evidence="1" id="KW-0805">Transcription regulation</keyword>
<dbReference type="Proteomes" id="UP000577956">
    <property type="component" value="Unassembled WGS sequence"/>
</dbReference>
<dbReference type="EMBL" id="JACCBK010000001">
    <property type="protein sequence ID" value="NYD87494.1"/>
    <property type="molecule type" value="Genomic_DNA"/>
</dbReference>
<evidence type="ECO:0000256" key="3">
    <source>
        <dbReference type="ARBA" id="ARBA00023163"/>
    </source>
</evidence>
<dbReference type="Gene3D" id="1.10.10.10">
    <property type="entry name" value="Winged helix-like DNA-binding domain superfamily/Winged helix DNA-binding domain"/>
    <property type="match status" value="1"/>
</dbReference>
<evidence type="ECO:0000259" key="4">
    <source>
        <dbReference type="PROSITE" id="PS50995"/>
    </source>
</evidence>
<dbReference type="AlphaFoldDB" id="A0A7Y9FHT7"/>
<reference evidence="5 8" key="2">
    <citation type="submission" date="2021-01" db="EMBL/GenBank/DDBJ databases">
        <title>Whole genome shotgun sequence of Cellulomonas oligotrophica NBRC 109435.</title>
        <authorList>
            <person name="Komaki H."/>
            <person name="Tamura T."/>
        </authorList>
    </citation>
    <scope>NUCLEOTIDE SEQUENCE [LARGE SCALE GENOMIC DNA]</scope>
    <source>
        <strain evidence="5 8">NBRC 109435</strain>
    </source>
</reference>
<proteinExistence type="predicted"/>
<dbReference type="Pfam" id="PF12802">
    <property type="entry name" value="MarR_2"/>
    <property type="match status" value="1"/>
</dbReference>
<keyword evidence="2 6" id="KW-0238">DNA-binding</keyword>
<protein>
    <submittedName>
        <fullName evidence="5 6">MarR family transcriptional regulator</fullName>
    </submittedName>
</protein>
<evidence type="ECO:0000256" key="2">
    <source>
        <dbReference type="ARBA" id="ARBA00023125"/>
    </source>
</evidence>
<dbReference type="EMBL" id="BONN01000007">
    <property type="protein sequence ID" value="GIG33372.1"/>
    <property type="molecule type" value="Genomic_DNA"/>
</dbReference>
<dbReference type="SMART" id="SM00347">
    <property type="entry name" value="HTH_MARR"/>
    <property type="match status" value="1"/>
</dbReference>
<dbReference type="InterPro" id="IPR036388">
    <property type="entry name" value="WH-like_DNA-bd_sf"/>
</dbReference>
<dbReference type="InterPro" id="IPR036390">
    <property type="entry name" value="WH_DNA-bd_sf"/>
</dbReference>
<reference evidence="6 7" key="1">
    <citation type="submission" date="2020-07" db="EMBL/GenBank/DDBJ databases">
        <title>Sequencing the genomes of 1000 actinobacteria strains.</title>
        <authorList>
            <person name="Klenk H.-P."/>
        </authorList>
    </citation>
    <scope>NUCLEOTIDE SEQUENCE [LARGE SCALE GENOMIC DNA]</scope>
    <source>
        <strain evidence="6 7">DSM 24482</strain>
    </source>
</reference>
<comment type="caution">
    <text evidence="6">The sequence shown here is derived from an EMBL/GenBank/DDBJ whole genome shotgun (WGS) entry which is preliminary data.</text>
</comment>
<keyword evidence="8" id="KW-1185">Reference proteome</keyword>
<keyword evidence="3" id="KW-0804">Transcription</keyword>
<dbReference type="PROSITE" id="PS50995">
    <property type="entry name" value="HTH_MARR_2"/>
    <property type="match status" value="1"/>
</dbReference>
<evidence type="ECO:0000256" key="1">
    <source>
        <dbReference type="ARBA" id="ARBA00023015"/>
    </source>
</evidence>
<feature type="domain" description="HTH marR-type" evidence="4">
    <location>
        <begin position="11"/>
        <end position="143"/>
    </location>
</feature>
<dbReference type="RefSeq" id="WP_140459825.1">
    <property type="nucleotide sequence ID" value="NZ_BAABFI010000007.1"/>
</dbReference>
<dbReference type="InterPro" id="IPR000835">
    <property type="entry name" value="HTH_MarR-typ"/>
</dbReference>
<dbReference type="GO" id="GO:0003700">
    <property type="term" value="F:DNA-binding transcription factor activity"/>
    <property type="evidence" value="ECO:0007669"/>
    <property type="project" value="InterPro"/>
</dbReference>
<gene>
    <name evidence="6" type="ORF">BKA21_003043</name>
    <name evidence="5" type="ORF">Col01nite_25310</name>
</gene>
<dbReference type="GO" id="GO:0003677">
    <property type="term" value="F:DNA binding"/>
    <property type="evidence" value="ECO:0007669"/>
    <property type="project" value="UniProtKB-KW"/>
</dbReference>